<keyword evidence="2" id="KW-1185">Reference proteome</keyword>
<dbReference type="Proteomes" id="UP001356427">
    <property type="component" value="Unassembled WGS sequence"/>
</dbReference>
<protein>
    <submittedName>
        <fullName evidence="1">Uncharacterized protein</fullName>
    </submittedName>
</protein>
<accession>A0AAN8QX45</accession>
<comment type="caution">
    <text evidence="1">The sequence shown here is derived from an EMBL/GenBank/DDBJ whole genome shotgun (WGS) entry which is preliminary data.</text>
</comment>
<dbReference type="AlphaFoldDB" id="A0AAN8QX45"/>
<proteinExistence type="predicted"/>
<evidence type="ECO:0000313" key="1">
    <source>
        <dbReference type="EMBL" id="KAK6319955.1"/>
    </source>
</evidence>
<name>A0AAN8QX45_9TELE</name>
<reference evidence="1 2" key="1">
    <citation type="submission" date="2021-04" db="EMBL/GenBank/DDBJ databases">
        <authorList>
            <person name="De Guttry C."/>
            <person name="Zahm M."/>
            <person name="Klopp C."/>
            <person name="Cabau C."/>
            <person name="Louis A."/>
            <person name="Berthelot C."/>
            <person name="Parey E."/>
            <person name="Roest Crollius H."/>
            <person name="Montfort J."/>
            <person name="Robinson-Rechavi M."/>
            <person name="Bucao C."/>
            <person name="Bouchez O."/>
            <person name="Gislard M."/>
            <person name="Lluch J."/>
            <person name="Milhes M."/>
            <person name="Lampietro C."/>
            <person name="Lopez Roques C."/>
            <person name="Donnadieu C."/>
            <person name="Braasch I."/>
            <person name="Desvignes T."/>
            <person name="Postlethwait J."/>
            <person name="Bobe J."/>
            <person name="Wedekind C."/>
            <person name="Guiguen Y."/>
        </authorList>
    </citation>
    <scope>NUCLEOTIDE SEQUENCE [LARGE SCALE GENOMIC DNA]</scope>
    <source>
        <strain evidence="1">Cs_M1</strain>
        <tissue evidence="1">Blood</tissue>
    </source>
</reference>
<organism evidence="1 2">
    <name type="scientific">Coregonus suidteri</name>
    <dbReference type="NCBI Taxonomy" id="861788"/>
    <lineage>
        <taxon>Eukaryota</taxon>
        <taxon>Metazoa</taxon>
        <taxon>Chordata</taxon>
        <taxon>Craniata</taxon>
        <taxon>Vertebrata</taxon>
        <taxon>Euteleostomi</taxon>
        <taxon>Actinopterygii</taxon>
        <taxon>Neopterygii</taxon>
        <taxon>Teleostei</taxon>
        <taxon>Protacanthopterygii</taxon>
        <taxon>Salmoniformes</taxon>
        <taxon>Salmonidae</taxon>
        <taxon>Coregoninae</taxon>
        <taxon>Coregonus</taxon>
    </lineage>
</organism>
<evidence type="ECO:0000313" key="2">
    <source>
        <dbReference type="Proteomes" id="UP001356427"/>
    </source>
</evidence>
<sequence length="83" mass="9262">MTGHGPDICDNDLKRCGSTPAPHFMFIPWQTISLATPYSSLCLLCPMVPQLRTLWNSPSYLYKPTLPSPIFSMLLPSLVLLLI</sequence>
<dbReference type="EMBL" id="JAGTTL010000007">
    <property type="protein sequence ID" value="KAK6319955.1"/>
    <property type="molecule type" value="Genomic_DNA"/>
</dbReference>
<gene>
    <name evidence="1" type="ORF">J4Q44_G00090620</name>
</gene>